<dbReference type="SMART" id="SM00714">
    <property type="entry name" value="LITAF"/>
    <property type="match status" value="1"/>
</dbReference>
<evidence type="ECO:0000256" key="4">
    <source>
        <dbReference type="ARBA" id="ARBA00022833"/>
    </source>
</evidence>
<dbReference type="InterPro" id="IPR037519">
    <property type="entry name" value="LITAF_fam"/>
</dbReference>
<keyword evidence="4" id="KW-0862">Zinc</keyword>
<organism evidence="8 9">
    <name type="scientific">Aspergillus pseudoustus</name>
    <dbReference type="NCBI Taxonomy" id="1810923"/>
    <lineage>
        <taxon>Eukaryota</taxon>
        <taxon>Fungi</taxon>
        <taxon>Dikarya</taxon>
        <taxon>Ascomycota</taxon>
        <taxon>Pezizomycotina</taxon>
        <taxon>Eurotiomycetes</taxon>
        <taxon>Eurotiomycetidae</taxon>
        <taxon>Eurotiales</taxon>
        <taxon>Aspergillaceae</taxon>
        <taxon>Aspergillus</taxon>
        <taxon>Aspergillus subgen. Nidulantes</taxon>
    </lineage>
</organism>
<dbReference type="InterPro" id="IPR006629">
    <property type="entry name" value="LITAF"/>
</dbReference>
<comment type="subcellular location">
    <subcellularLocation>
        <location evidence="1">Membrane</location>
        <topology evidence="1">Peripheral membrane protein</topology>
    </subcellularLocation>
</comment>
<reference evidence="8 9" key="1">
    <citation type="submission" date="2024-07" db="EMBL/GenBank/DDBJ databases">
        <title>Section-level genome sequencing and comparative genomics of Aspergillus sections Usti and Cavernicolus.</title>
        <authorList>
            <consortium name="Lawrence Berkeley National Laboratory"/>
            <person name="Nybo J.L."/>
            <person name="Vesth T.C."/>
            <person name="Theobald S."/>
            <person name="Frisvad J.C."/>
            <person name="Larsen T.O."/>
            <person name="Kjaerboelling I."/>
            <person name="Rothschild-Mancinelli K."/>
            <person name="Lyhne E.K."/>
            <person name="Kogle M.E."/>
            <person name="Barry K."/>
            <person name="Clum A."/>
            <person name="Na H."/>
            <person name="Ledsgaard L."/>
            <person name="Lin J."/>
            <person name="Lipzen A."/>
            <person name="Kuo A."/>
            <person name="Riley R."/>
            <person name="Mondo S."/>
            <person name="Labutti K."/>
            <person name="Haridas S."/>
            <person name="Pangalinan J."/>
            <person name="Salamov A.A."/>
            <person name="Simmons B.A."/>
            <person name="Magnuson J.K."/>
            <person name="Chen J."/>
            <person name="Drula E."/>
            <person name="Henrissat B."/>
            <person name="Wiebenga A."/>
            <person name="Lubbers R.J."/>
            <person name="Gomes A.C."/>
            <person name="Makela M.R."/>
            <person name="Stajich J."/>
            <person name="Grigoriev I.V."/>
            <person name="Mortensen U.H."/>
            <person name="De Vries R.P."/>
            <person name="Baker S.E."/>
            <person name="Andersen M.R."/>
        </authorList>
    </citation>
    <scope>NUCLEOTIDE SEQUENCE [LARGE SCALE GENOMIC DNA]</scope>
    <source>
        <strain evidence="8 9">CBS 123904</strain>
    </source>
</reference>
<dbReference type="Proteomes" id="UP001610446">
    <property type="component" value="Unassembled WGS sequence"/>
</dbReference>
<feature type="domain" description="LITAF" evidence="7">
    <location>
        <begin position="94"/>
        <end position="175"/>
    </location>
</feature>
<comment type="caution">
    <text evidence="8">The sequence shown here is derived from an EMBL/GenBank/DDBJ whole genome shotgun (WGS) entry which is preliminary data.</text>
</comment>
<keyword evidence="3" id="KW-0479">Metal-binding</keyword>
<evidence type="ECO:0000256" key="3">
    <source>
        <dbReference type="ARBA" id="ARBA00022723"/>
    </source>
</evidence>
<dbReference type="PANTHER" id="PTHR23292:SF6">
    <property type="entry name" value="FI16602P1-RELATED"/>
    <property type="match status" value="1"/>
</dbReference>
<proteinExistence type="inferred from homology"/>
<sequence length="188" mass="20400">MSEKASYNPAVEAPAPPSYEQYSVHTAPIAESAAQQPRSSTNEASDIQMQNLSPQVYVTTSPQTEKPRGPFGPHNPSPQMYPPQPQTYPVQQLNQYPTAVALHALQRNPQVVDCPMCGRREMTQTQAVTGNTTHGWAAVLCCCAGIGCIPYIAAMFKDVNHMCGSCGHLLATYHNSGHTVVHKTPEPK</sequence>
<feature type="region of interest" description="Disordered" evidence="6">
    <location>
        <begin position="1"/>
        <end position="88"/>
    </location>
</feature>
<evidence type="ECO:0000256" key="1">
    <source>
        <dbReference type="ARBA" id="ARBA00004170"/>
    </source>
</evidence>
<evidence type="ECO:0000313" key="8">
    <source>
        <dbReference type="EMBL" id="KAL2840774.1"/>
    </source>
</evidence>
<feature type="compositionally biased region" description="Pro residues" evidence="6">
    <location>
        <begin position="73"/>
        <end position="86"/>
    </location>
</feature>
<evidence type="ECO:0000256" key="2">
    <source>
        <dbReference type="ARBA" id="ARBA00005975"/>
    </source>
</evidence>
<keyword evidence="5" id="KW-0472">Membrane</keyword>
<gene>
    <name evidence="8" type="ORF">BJY01DRAFT_15797</name>
</gene>
<evidence type="ECO:0000313" key="9">
    <source>
        <dbReference type="Proteomes" id="UP001610446"/>
    </source>
</evidence>
<dbReference type="PROSITE" id="PS51837">
    <property type="entry name" value="LITAF"/>
    <property type="match status" value="1"/>
</dbReference>
<name>A0ABR4JL57_9EURO</name>
<feature type="compositionally biased region" description="Polar residues" evidence="6">
    <location>
        <begin position="33"/>
        <end position="64"/>
    </location>
</feature>
<dbReference type="PANTHER" id="PTHR23292">
    <property type="entry name" value="LIPOPOLYSACCHARIDE-INDUCED TUMOR NECROSIS FACTOR-ALPHA FACTOR"/>
    <property type="match status" value="1"/>
</dbReference>
<dbReference type="Pfam" id="PF10601">
    <property type="entry name" value="zf-LITAF-like"/>
    <property type="match status" value="1"/>
</dbReference>
<evidence type="ECO:0000256" key="6">
    <source>
        <dbReference type="SAM" id="MobiDB-lite"/>
    </source>
</evidence>
<evidence type="ECO:0000259" key="7">
    <source>
        <dbReference type="PROSITE" id="PS51837"/>
    </source>
</evidence>
<evidence type="ECO:0000256" key="5">
    <source>
        <dbReference type="ARBA" id="ARBA00023136"/>
    </source>
</evidence>
<protein>
    <submittedName>
        <fullName evidence="8">LITAF-like zinc ribbon domain-containing protein</fullName>
    </submittedName>
</protein>
<comment type="similarity">
    <text evidence="2">Belongs to the CDIP1/LITAF family.</text>
</comment>
<accession>A0ABR4JL57</accession>
<dbReference type="EMBL" id="JBFXLU010000117">
    <property type="protein sequence ID" value="KAL2840774.1"/>
    <property type="molecule type" value="Genomic_DNA"/>
</dbReference>
<keyword evidence="9" id="KW-1185">Reference proteome</keyword>